<evidence type="ECO:0000313" key="1">
    <source>
        <dbReference type="EMBL" id="AGB02085.1"/>
    </source>
</evidence>
<dbReference type="AlphaFoldDB" id="L0HDJ1"/>
<sequence>MKCAALTSISPDIIKELKSGRPRTIELQSTHNIVTVAEVEPGPDTHIFMTSTDVEDLSPGDAGICVFVLSTSLSMKRVVEFSQGGTMYEERERVSARVQVKFCATSVIKGVYRDGLMKPTKVEVLKSSCYHAG</sequence>
<accession>L0HDJ1</accession>
<dbReference type="KEGG" id="mfo:Metfor_1036"/>
<dbReference type="Pfam" id="PF04322">
    <property type="entry name" value="DUF473"/>
    <property type="match status" value="1"/>
</dbReference>
<dbReference type="STRING" id="593750.Metfor_1036"/>
<keyword evidence="2" id="KW-1185">Reference proteome</keyword>
<dbReference type="eggNOG" id="arCOG04420">
    <property type="taxonomic scope" value="Archaea"/>
</dbReference>
<evidence type="ECO:0000313" key="2">
    <source>
        <dbReference type="Proteomes" id="UP000010824"/>
    </source>
</evidence>
<dbReference type="InParanoid" id="L0HDJ1"/>
<name>L0HDJ1_METFS</name>
<dbReference type="GeneID" id="14310349"/>
<gene>
    <name evidence="1" type="ordered locus">Metfor_1036</name>
</gene>
<evidence type="ECO:0008006" key="3">
    <source>
        <dbReference type="Google" id="ProtNLM"/>
    </source>
</evidence>
<dbReference type="RefSeq" id="WP_015285049.1">
    <property type="nucleotide sequence ID" value="NC_019943.1"/>
</dbReference>
<reference evidence="1 2" key="2">
    <citation type="journal article" date="2014" name="Genome Announc.">
        <title>Complete Genome Sequence of Methanoregula formicica SMSPT, a Mesophilic Hydrogenotrophic Methanogen Isolated from a Methanogenic Upflow Anaerobic Sludge Blanket Reactor.</title>
        <authorList>
            <person name="Yamamoto K."/>
            <person name="Tamaki H."/>
            <person name="Cadillo-Quiroz H."/>
            <person name="Imachi H."/>
            <person name="Kyrpides N."/>
            <person name="Woyke T."/>
            <person name="Goodwin L."/>
            <person name="Zinder S.H."/>
            <person name="Kamagata Y."/>
            <person name="Liu W.T."/>
        </authorList>
    </citation>
    <scope>NUCLEOTIDE SEQUENCE [LARGE SCALE GENOMIC DNA]</scope>
    <source>
        <strain evidence="2">DSM 22288 / NBRC 105244 / SMSP</strain>
    </source>
</reference>
<dbReference type="OrthoDB" id="49941at2157"/>
<protein>
    <recommendedName>
        <fullName evidence="3">DUF473 domain-containing protein</fullName>
    </recommendedName>
</protein>
<dbReference type="InterPro" id="IPR007417">
    <property type="entry name" value="DUF473"/>
</dbReference>
<proteinExistence type="predicted"/>
<organism evidence="1 2">
    <name type="scientific">Methanoregula formicica (strain DSM 22288 / NBRC 105244 / SMSP)</name>
    <dbReference type="NCBI Taxonomy" id="593750"/>
    <lineage>
        <taxon>Archaea</taxon>
        <taxon>Methanobacteriati</taxon>
        <taxon>Methanobacteriota</taxon>
        <taxon>Stenosarchaea group</taxon>
        <taxon>Methanomicrobia</taxon>
        <taxon>Methanomicrobiales</taxon>
        <taxon>Methanoregulaceae</taxon>
        <taxon>Methanoregula</taxon>
    </lineage>
</organism>
<dbReference type="EMBL" id="CP003167">
    <property type="protein sequence ID" value="AGB02085.1"/>
    <property type="molecule type" value="Genomic_DNA"/>
</dbReference>
<dbReference type="HOGENOM" id="CLU_144580_1_0_2"/>
<reference evidence="2" key="1">
    <citation type="submission" date="2011-12" db="EMBL/GenBank/DDBJ databases">
        <title>Complete sequence of Methanoregula formicicum SMSP.</title>
        <authorList>
            <person name="Lucas S."/>
            <person name="Han J."/>
            <person name="Lapidus A."/>
            <person name="Cheng J.-F."/>
            <person name="Goodwin L."/>
            <person name="Pitluck S."/>
            <person name="Peters L."/>
            <person name="Ovchinnikova G."/>
            <person name="Teshima H."/>
            <person name="Detter J.C."/>
            <person name="Han C."/>
            <person name="Tapia R."/>
            <person name="Land M."/>
            <person name="Hauser L."/>
            <person name="Kyrpides N."/>
            <person name="Ivanova N."/>
            <person name="Pagani I."/>
            <person name="Imachi H."/>
            <person name="Tamaki H."/>
            <person name="Sekiguchi Y."/>
            <person name="Kamagata Y."/>
            <person name="Cadillo-Quiroz H."/>
            <person name="Zinder S."/>
            <person name="Liu W.-T."/>
            <person name="Woyke T."/>
        </authorList>
    </citation>
    <scope>NUCLEOTIDE SEQUENCE [LARGE SCALE GENOMIC DNA]</scope>
    <source>
        <strain evidence="2">DSM 22288 / NBRC 105244 / SMSP</strain>
    </source>
</reference>
<dbReference type="Proteomes" id="UP000010824">
    <property type="component" value="Chromosome"/>
</dbReference>